<sequence length="111" mass="12222">MKQDNASPETALEGKTASEGKPAPQAKPAQVVWNDKGMVSHFANVVNIQSTKDQIDLLFGTNQTWNLSQENDVTIDLSSRIMLTPLVAKRLSQSLIKLLQEHEARHGALTE</sequence>
<reference evidence="2" key="1">
    <citation type="submission" date="2020-03" db="EMBL/GenBank/DDBJ databases">
        <authorList>
            <person name="Guo F."/>
        </authorList>
    </citation>
    <scope>NUCLEOTIDE SEQUENCE</scope>
    <source>
        <strain evidence="2">JCM 30134</strain>
    </source>
</reference>
<accession>A0A9E5MP89</accession>
<dbReference type="EMBL" id="JAAONZ010000020">
    <property type="protein sequence ID" value="NHO67797.1"/>
    <property type="molecule type" value="Genomic_DNA"/>
</dbReference>
<dbReference type="InterPro" id="IPR021857">
    <property type="entry name" value="DUF3467"/>
</dbReference>
<organism evidence="2 3">
    <name type="scientific">Pseudomaricurvus hydrocarbonicus</name>
    <dbReference type="NCBI Taxonomy" id="1470433"/>
    <lineage>
        <taxon>Bacteria</taxon>
        <taxon>Pseudomonadati</taxon>
        <taxon>Pseudomonadota</taxon>
        <taxon>Gammaproteobacteria</taxon>
        <taxon>Cellvibrionales</taxon>
        <taxon>Cellvibrionaceae</taxon>
        <taxon>Pseudomaricurvus</taxon>
    </lineage>
</organism>
<evidence type="ECO:0000256" key="1">
    <source>
        <dbReference type="SAM" id="MobiDB-lite"/>
    </source>
</evidence>
<gene>
    <name evidence="2" type="ORF">G8770_19810</name>
</gene>
<dbReference type="AlphaFoldDB" id="A0A9E5MP89"/>
<proteinExistence type="predicted"/>
<comment type="caution">
    <text evidence="2">The sequence shown here is derived from an EMBL/GenBank/DDBJ whole genome shotgun (WGS) entry which is preliminary data.</text>
</comment>
<feature type="region of interest" description="Disordered" evidence="1">
    <location>
        <begin position="1"/>
        <end position="28"/>
    </location>
</feature>
<keyword evidence="3" id="KW-1185">Reference proteome</keyword>
<dbReference type="Proteomes" id="UP000787472">
    <property type="component" value="Unassembled WGS sequence"/>
</dbReference>
<evidence type="ECO:0000313" key="2">
    <source>
        <dbReference type="EMBL" id="NHO67797.1"/>
    </source>
</evidence>
<dbReference type="Pfam" id="PF11950">
    <property type="entry name" value="DUF3467"/>
    <property type="match status" value="1"/>
</dbReference>
<name>A0A9E5MP89_9GAMM</name>
<protein>
    <submittedName>
        <fullName evidence="2">DUF3467 domain-containing protein</fullName>
    </submittedName>
</protein>
<evidence type="ECO:0000313" key="3">
    <source>
        <dbReference type="Proteomes" id="UP000787472"/>
    </source>
</evidence>